<evidence type="ECO:0000313" key="5">
    <source>
        <dbReference type="WormBase" id="C15C6.2a"/>
    </source>
</evidence>
<dbReference type="PANTHER" id="PTHR36947">
    <property type="entry name" value="PROTEIN CBG04364"/>
    <property type="match status" value="1"/>
</dbReference>
<dbReference type="InterPro" id="IPR056680">
    <property type="entry name" value="DUF7778"/>
</dbReference>
<reference evidence="3 4" key="1">
    <citation type="journal article" date="1998" name="Science">
        <title>Genome sequence of the nematode C. elegans: a platform for investigating biology.</title>
        <authorList>
            <consortium name="The C. elegans sequencing consortium"/>
            <person name="Sulson J.E."/>
            <person name="Waterston R."/>
        </authorList>
    </citation>
    <scope>NUCLEOTIDE SEQUENCE [LARGE SCALE GENOMIC DNA]</scope>
    <source>
        <strain evidence="3 4">Bristol N2</strain>
    </source>
</reference>
<protein>
    <submittedName>
        <fullName evidence="3">PH domain-containing protein</fullName>
    </submittedName>
</protein>
<dbReference type="OrthoDB" id="5792480at2759"/>
<evidence type="ECO:0000313" key="4">
    <source>
        <dbReference type="Proteomes" id="UP000001940"/>
    </source>
</evidence>
<dbReference type="GeneID" id="173099"/>
<feature type="compositionally biased region" description="Low complexity" evidence="1">
    <location>
        <begin position="171"/>
        <end position="181"/>
    </location>
</feature>
<feature type="region of interest" description="Disordered" evidence="1">
    <location>
        <begin position="169"/>
        <end position="213"/>
    </location>
</feature>
<proteinExistence type="predicted"/>
<feature type="compositionally biased region" description="Acidic residues" evidence="1">
    <location>
        <begin position="182"/>
        <end position="191"/>
    </location>
</feature>
<dbReference type="AGR" id="WB:WBGene00007601"/>
<feature type="domain" description="DUF7778" evidence="2">
    <location>
        <begin position="21"/>
        <end position="140"/>
    </location>
</feature>
<dbReference type="HOGENOM" id="CLU_1295429_0_0_1"/>
<dbReference type="Proteomes" id="UP000001940">
    <property type="component" value="Chromosome I"/>
</dbReference>
<organism evidence="3 4">
    <name type="scientific">Caenorhabditis elegans</name>
    <dbReference type="NCBI Taxonomy" id="6239"/>
    <lineage>
        <taxon>Eukaryota</taxon>
        <taxon>Metazoa</taxon>
        <taxon>Ecdysozoa</taxon>
        <taxon>Nematoda</taxon>
        <taxon>Chromadorea</taxon>
        <taxon>Rhabditida</taxon>
        <taxon>Rhabditina</taxon>
        <taxon>Rhabditomorpha</taxon>
        <taxon>Rhabditoidea</taxon>
        <taxon>Rhabditidae</taxon>
        <taxon>Peloderinae</taxon>
        <taxon>Caenorhabditis</taxon>
    </lineage>
</organism>
<sequence>MSCVQQQRRSTGLRIAERLNKYITLPNRHSFTVDSKDVFQRGQVLSYIRSKAPFLLEHISEAKERLITVTSRGLMIIYENDDHGLVIDLRSARNVLCTADRSKKQRHFRCHIKIRMQRGNVHLFVGHNDVHKWTCAIMRAAGKCLPSTEPRDDGSLNVAMMTAVEDSGIFEEMSSTSSASYDYDEDDEVDETTSPCLRPVSSPETREGARPEA</sequence>
<dbReference type="Pfam" id="PF24998">
    <property type="entry name" value="DUF7778"/>
    <property type="match status" value="1"/>
</dbReference>
<gene>
    <name evidence="3 5" type="ORF">C15C6.2</name>
    <name evidence="3" type="ORF">CELE_C15C6.2</name>
</gene>
<evidence type="ECO:0000259" key="2">
    <source>
        <dbReference type="Pfam" id="PF24998"/>
    </source>
</evidence>
<dbReference type="RefSeq" id="NP_493081.1">
    <property type="nucleotide sequence ID" value="NM_060680.6"/>
</dbReference>
<dbReference type="UCSC" id="C15C6.2b">
    <property type="organism name" value="c. elegans"/>
</dbReference>
<evidence type="ECO:0000256" key="1">
    <source>
        <dbReference type="SAM" id="MobiDB-lite"/>
    </source>
</evidence>
<dbReference type="Bgee" id="WBGene00007601">
    <property type="expression patterns" value="Expressed in material anatomical entity and 2 other cell types or tissues"/>
</dbReference>
<dbReference type="AlphaFoldDB" id="Q9XVT4"/>
<accession>Q9XVT4</accession>
<dbReference type="CTD" id="173099"/>
<keyword evidence="4" id="KW-1185">Reference proteome</keyword>
<dbReference type="PANTHER" id="PTHR36947:SF10">
    <property type="entry name" value="PH DOMAIN-CONTAINING PROTEIN"/>
    <property type="match status" value="1"/>
</dbReference>
<evidence type="ECO:0000313" key="3">
    <source>
        <dbReference type="EMBL" id="CAB02727.1"/>
    </source>
</evidence>
<dbReference type="ExpressionAtlas" id="Q9XVT4">
    <property type="expression patterns" value="baseline and differential"/>
</dbReference>
<dbReference type="WormBase" id="C15C6.2a">
    <property type="protein sequence ID" value="CE18502"/>
    <property type="gene ID" value="WBGene00007601"/>
</dbReference>
<dbReference type="EMBL" id="BX284601">
    <property type="protein sequence ID" value="CAB02727.1"/>
    <property type="molecule type" value="Genomic_DNA"/>
</dbReference>
<feature type="compositionally biased region" description="Basic and acidic residues" evidence="1">
    <location>
        <begin position="204"/>
        <end position="213"/>
    </location>
</feature>
<dbReference type="PIR" id="T19302">
    <property type="entry name" value="T19302"/>
</dbReference>
<name>Q9XVT4_CAEEL</name>